<dbReference type="AlphaFoldDB" id="A0AA96LQP5"/>
<proteinExistence type="predicted"/>
<feature type="domain" description="Alpha-L-rhamnosidase six-hairpin glycosidase" evidence="2">
    <location>
        <begin position="332"/>
        <end position="662"/>
    </location>
</feature>
<dbReference type="InterPro" id="IPR012341">
    <property type="entry name" value="6hp_glycosidase-like_sf"/>
</dbReference>
<dbReference type="InterPro" id="IPR008928">
    <property type="entry name" value="6-hairpin_glycosidase_sf"/>
</dbReference>
<evidence type="ECO:0000259" key="2">
    <source>
        <dbReference type="Pfam" id="PF17389"/>
    </source>
</evidence>
<dbReference type="Gene3D" id="1.50.10.10">
    <property type="match status" value="1"/>
</dbReference>
<organism evidence="3 4">
    <name type="scientific">Paenibacillus roseopurpureus</name>
    <dbReference type="NCBI Taxonomy" id="2918901"/>
    <lineage>
        <taxon>Bacteria</taxon>
        <taxon>Bacillati</taxon>
        <taxon>Bacillota</taxon>
        <taxon>Bacilli</taxon>
        <taxon>Bacillales</taxon>
        <taxon>Paenibacillaceae</taxon>
        <taxon>Paenibacillus</taxon>
    </lineage>
</organism>
<dbReference type="Gene3D" id="2.60.420.10">
    <property type="entry name" value="Maltose phosphorylase, domain 3"/>
    <property type="match status" value="1"/>
</dbReference>
<gene>
    <name evidence="3" type="ORF">MJB10_09245</name>
</gene>
<dbReference type="Gene3D" id="2.60.120.260">
    <property type="entry name" value="Galactose-binding domain-like"/>
    <property type="match status" value="2"/>
</dbReference>
<dbReference type="Pfam" id="PF08531">
    <property type="entry name" value="Bac_rhamnosid_N"/>
    <property type="match status" value="1"/>
</dbReference>
<dbReference type="KEGG" id="proo:MJB10_09245"/>
<evidence type="ECO:0000313" key="4">
    <source>
        <dbReference type="Proteomes" id="UP001304650"/>
    </source>
</evidence>
<dbReference type="SUPFAM" id="SSF48208">
    <property type="entry name" value="Six-hairpin glycosidases"/>
    <property type="match status" value="1"/>
</dbReference>
<dbReference type="PANTHER" id="PTHR34987">
    <property type="entry name" value="C, PUTATIVE (AFU_ORTHOLOGUE AFUA_3G02880)-RELATED"/>
    <property type="match status" value="1"/>
</dbReference>
<dbReference type="PANTHER" id="PTHR34987:SF4">
    <property type="entry name" value="ALPHA-L-RHAMNOSIDASE C-TERMINAL DOMAIN-CONTAINING PROTEIN"/>
    <property type="match status" value="1"/>
</dbReference>
<dbReference type="InterPro" id="IPR013737">
    <property type="entry name" value="Bac_rhamnosid_N"/>
</dbReference>
<dbReference type="EMBL" id="CP130319">
    <property type="protein sequence ID" value="WNR46260.1"/>
    <property type="molecule type" value="Genomic_DNA"/>
</dbReference>
<dbReference type="Pfam" id="PF17389">
    <property type="entry name" value="Bac_rhamnosid6H"/>
    <property type="match status" value="1"/>
</dbReference>
<keyword evidence="3" id="KW-0378">Hydrolase</keyword>
<evidence type="ECO:0000313" key="3">
    <source>
        <dbReference type="EMBL" id="WNR46260.1"/>
    </source>
</evidence>
<feature type="domain" description="Bacterial alpha-L-rhamnosidase N-terminal" evidence="1">
    <location>
        <begin position="36"/>
        <end position="174"/>
    </location>
</feature>
<keyword evidence="3" id="KW-0326">Glycosidase</keyword>
<reference evidence="3" key="1">
    <citation type="submission" date="2022-02" db="EMBL/GenBank/DDBJ databases">
        <title>Paenibacillus sp. MBLB1832 Whole Genome Shotgun Sequencing.</title>
        <authorList>
            <person name="Hwang C.Y."/>
            <person name="Cho E.-S."/>
            <person name="Seo M.-J."/>
        </authorList>
    </citation>
    <scope>NUCLEOTIDE SEQUENCE</scope>
    <source>
        <strain evidence="3">MBLB1832</strain>
    </source>
</reference>
<sequence>MEWAAKWVWVPGLEEESNCYAEFRKVIEADSYEGSLLHISACQEYALYINGVLRGRGPSPCTPKYQYYDTYEIEDWLQPGRNVIGVVCYHFGEKDIVIEQMQGEAGFLLQLDIDRETVASTDESWLCRRSLRWAHINNRISRWSGFNEIYKVADEDGWEHDGYDDSGWSQSSVRASVSDPKSPWQHVIPREIPFLYSELSDPVSLVRVETNYGGISNPRMMLQSDQIRGRMEVVADRPGAMPAVVFDFEKEVVGRPLIRLQAPEGGTIRIAYGESLELQDVDTFILKKGLNVLQPFGRRACRYMKLTFMALPVPIQVASVQFDAGHYAFGPAGQLETTDVRLMQIWDISVVTTTQNSQEHLEDCPWREKALWVADAVVMGKVIYHVYGDTKLLRKCLLQGARIQNADGSIPGTGPESNSHLLPDFCAHWLLGVHDYFRYTGDVELLRELWGAVERLVSWFKLQEDAYGLFAGATRPGFFCFIDWTPHIDRRDKVTVISLLYVKALKAAAVMAEVLGHTDQSLNWQHQAEGIAAAVRKHLWLSDKGAYADCMDGAEVSSHLSLQTNFAAIWCDLMTKEEALSFIHTYYDGEKLPRITGAFFQHLVLEVLLSLGLQDRAMGLIRSFWGGMVDRGAKTWWETFDPESPSCTIPSTYQGNVPTYLWEGPLVSMCHGWGASPAYILGRMLHGVDISDLGTGKVRLLTPALQEGEASGVIPTKHGDIRIAWSALGEKVSGTVQIPKEFSWEKEAGYPEGIHIQSV</sequence>
<dbReference type="GO" id="GO:0016798">
    <property type="term" value="F:hydrolase activity, acting on glycosyl bonds"/>
    <property type="evidence" value="ECO:0007669"/>
    <property type="project" value="UniProtKB-KW"/>
</dbReference>
<name>A0AA96LQP5_9BACL</name>
<evidence type="ECO:0000259" key="1">
    <source>
        <dbReference type="Pfam" id="PF08531"/>
    </source>
</evidence>
<protein>
    <submittedName>
        <fullName evidence="3">Trehalase family glycosidase</fullName>
    </submittedName>
</protein>
<dbReference type="Proteomes" id="UP001304650">
    <property type="component" value="Chromosome"/>
</dbReference>
<dbReference type="RefSeq" id="WP_314803832.1">
    <property type="nucleotide sequence ID" value="NZ_CP130319.1"/>
</dbReference>
<dbReference type="InterPro" id="IPR035396">
    <property type="entry name" value="Bac_rhamnosid6H"/>
</dbReference>
<dbReference type="GO" id="GO:0005975">
    <property type="term" value="P:carbohydrate metabolic process"/>
    <property type="evidence" value="ECO:0007669"/>
    <property type="project" value="InterPro"/>
</dbReference>
<keyword evidence="4" id="KW-1185">Reference proteome</keyword>
<accession>A0AA96LQP5</accession>